<dbReference type="EMBL" id="JAODUP010000170">
    <property type="protein sequence ID" value="KAK2158434.1"/>
    <property type="molecule type" value="Genomic_DNA"/>
</dbReference>
<evidence type="ECO:0008006" key="3">
    <source>
        <dbReference type="Google" id="ProtNLM"/>
    </source>
</evidence>
<dbReference type="Gene3D" id="1.10.150.50">
    <property type="entry name" value="Transcription Factor, Ets-1"/>
    <property type="match status" value="1"/>
</dbReference>
<accession>A0AAD9JS45</accession>
<dbReference type="SUPFAM" id="SSF47769">
    <property type="entry name" value="SAM/Pointed domain"/>
    <property type="match status" value="1"/>
</dbReference>
<dbReference type="Proteomes" id="UP001208570">
    <property type="component" value="Unassembled WGS sequence"/>
</dbReference>
<comment type="caution">
    <text evidence="1">The sequence shown here is derived from an EMBL/GenBank/DDBJ whole genome shotgun (WGS) entry which is preliminary data.</text>
</comment>
<dbReference type="AlphaFoldDB" id="A0AAD9JS45"/>
<name>A0AAD9JS45_9ANNE</name>
<organism evidence="1 2">
    <name type="scientific">Paralvinella palmiformis</name>
    <dbReference type="NCBI Taxonomy" id="53620"/>
    <lineage>
        <taxon>Eukaryota</taxon>
        <taxon>Metazoa</taxon>
        <taxon>Spiralia</taxon>
        <taxon>Lophotrochozoa</taxon>
        <taxon>Annelida</taxon>
        <taxon>Polychaeta</taxon>
        <taxon>Sedentaria</taxon>
        <taxon>Canalipalpata</taxon>
        <taxon>Terebellida</taxon>
        <taxon>Terebelliformia</taxon>
        <taxon>Alvinellidae</taxon>
        <taxon>Paralvinella</taxon>
    </lineage>
</organism>
<reference evidence="1" key="1">
    <citation type="journal article" date="2023" name="Mol. Biol. Evol.">
        <title>Third-Generation Sequencing Reveals the Adaptive Role of the Epigenome in Three Deep-Sea Polychaetes.</title>
        <authorList>
            <person name="Perez M."/>
            <person name="Aroh O."/>
            <person name="Sun Y."/>
            <person name="Lan Y."/>
            <person name="Juniper S.K."/>
            <person name="Young C.R."/>
            <person name="Angers B."/>
            <person name="Qian P.Y."/>
        </authorList>
    </citation>
    <scope>NUCLEOTIDE SEQUENCE</scope>
    <source>
        <strain evidence="1">P08H-3</strain>
    </source>
</reference>
<evidence type="ECO:0000313" key="2">
    <source>
        <dbReference type="Proteomes" id="UP001208570"/>
    </source>
</evidence>
<keyword evidence="2" id="KW-1185">Reference proteome</keyword>
<dbReference type="InterPro" id="IPR013761">
    <property type="entry name" value="SAM/pointed_sf"/>
</dbReference>
<evidence type="ECO:0000313" key="1">
    <source>
        <dbReference type="EMBL" id="KAK2158434.1"/>
    </source>
</evidence>
<protein>
    <recommendedName>
        <fullName evidence="3">SAM domain-containing protein</fullName>
    </recommendedName>
</protein>
<proteinExistence type="predicted"/>
<sequence length="484" mass="55497">MSKPSMHAFRWSEREFSLKEVVADYRQLVPFALLVTQGYSGHDDLTSSSTNEVYWVHDIVKRSWLMLKEKNGKQYRVPMEYDAMVTPVKANNTDGQPISFDQVFLHDCKYIKFCDPDRDVMDEERTRQPRSLTELRIIEKYSQETLVVHSIFTDHILKHGECIPSIRHLPQGVIYPDFTLLPPDLPIKVSLGLSMNMANPDTMFFFVMADIKQIADSYPHDYHQYMRRTAEIEHYDPEVNQMFRRRKRNEPTPVSLRNEPVVLRKDVDPYQRLKELRQFYDGKTSGIGRQNRQTMAGLISWSPDMTSPPEVDDRRTMTSVLNIAQTEDIGARRSVARPPGAVRRIDPARARASVAVVGHAFGPSGSELARRPARLSDVPQRIVPERSSSDTPDDIRDFSVDDVIDSLGLLRLSQHANAIRTKHVDGRQLAKLPEETLQRDLGFSRSGAKTLVDFVRSKTRLSSGFDLDTVRRKLPGNSYVTMHE</sequence>
<gene>
    <name evidence="1" type="ORF">LSH36_170g00034</name>
</gene>